<evidence type="ECO:0000256" key="10">
    <source>
        <dbReference type="ARBA" id="ARBA00023310"/>
    </source>
</evidence>
<dbReference type="Gene3D" id="1.20.120.220">
    <property type="entry name" value="ATP synthase, F0 complex, subunit A"/>
    <property type="match status" value="1"/>
</dbReference>
<evidence type="ECO:0000256" key="11">
    <source>
        <dbReference type="HAMAP-Rule" id="MF_01393"/>
    </source>
</evidence>
<accession>A0A6N2YL96</accession>
<evidence type="ECO:0000256" key="3">
    <source>
        <dbReference type="ARBA" id="ARBA00022448"/>
    </source>
</evidence>
<dbReference type="GO" id="GO:0005886">
    <property type="term" value="C:plasma membrane"/>
    <property type="evidence" value="ECO:0007669"/>
    <property type="project" value="UniProtKB-SubCell"/>
</dbReference>
<comment type="subcellular location">
    <subcellularLocation>
        <location evidence="11 12">Cell membrane</location>
        <topology evidence="11 12">Multi-pass membrane protein</topology>
    </subcellularLocation>
    <subcellularLocation>
        <location evidence="1">Membrane</location>
        <topology evidence="1">Multi-pass membrane protein</topology>
    </subcellularLocation>
</comment>
<evidence type="ECO:0000313" key="13">
    <source>
        <dbReference type="EMBL" id="VYT67685.1"/>
    </source>
</evidence>
<evidence type="ECO:0000256" key="4">
    <source>
        <dbReference type="ARBA" id="ARBA00022547"/>
    </source>
</evidence>
<dbReference type="HAMAP" id="MF_01393">
    <property type="entry name" value="ATP_synth_a_bact"/>
    <property type="match status" value="1"/>
</dbReference>
<name>A0A6N2YL96_9FIRM</name>
<dbReference type="PANTHER" id="PTHR42823">
    <property type="entry name" value="ATP SYNTHASE SUBUNIT A, CHLOROPLASTIC"/>
    <property type="match status" value="1"/>
</dbReference>
<feature type="transmembrane region" description="Helical" evidence="11">
    <location>
        <begin position="77"/>
        <end position="98"/>
    </location>
</feature>
<reference evidence="13" key="1">
    <citation type="submission" date="2019-11" db="EMBL/GenBank/DDBJ databases">
        <authorList>
            <person name="Feng L."/>
        </authorList>
    </citation>
    <scope>NUCLEOTIDE SEQUENCE</scope>
    <source>
        <strain evidence="13">VrattiLFYP33</strain>
    </source>
</reference>
<dbReference type="InterPro" id="IPR035908">
    <property type="entry name" value="F0_ATP_A_sf"/>
</dbReference>
<feature type="transmembrane region" description="Helical" evidence="11">
    <location>
        <begin position="110"/>
        <end position="129"/>
    </location>
</feature>
<dbReference type="AlphaFoldDB" id="A0A6N2YL96"/>
<evidence type="ECO:0000256" key="8">
    <source>
        <dbReference type="ARBA" id="ARBA00023065"/>
    </source>
</evidence>
<keyword evidence="11" id="KW-1003">Cell membrane</keyword>
<keyword evidence="5 11" id="KW-0812">Transmembrane</keyword>
<comment type="function">
    <text evidence="11 12">Key component of the proton channel; it plays a direct role in the translocation of protons across the membrane.</text>
</comment>
<dbReference type="SUPFAM" id="SSF81336">
    <property type="entry name" value="F1F0 ATP synthase subunit A"/>
    <property type="match status" value="1"/>
</dbReference>
<evidence type="ECO:0000256" key="2">
    <source>
        <dbReference type="ARBA" id="ARBA00006810"/>
    </source>
</evidence>
<protein>
    <recommendedName>
        <fullName evidence="11 12">ATP synthase subunit a</fullName>
    </recommendedName>
    <alternativeName>
        <fullName evidence="11">ATP synthase F0 sector subunit a</fullName>
    </alternativeName>
    <alternativeName>
        <fullName evidence="11">F-ATPase subunit 6</fullName>
    </alternativeName>
</protein>
<feature type="transmembrane region" description="Helical" evidence="11">
    <location>
        <begin position="190"/>
        <end position="215"/>
    </location>
</feature>
<dbReference type="Pfam" id="PF00119">
    <property type="entry name" value="ATP-synt_A"/>
    <property type="match status" value="1"/>
</dbReference>
<proteinExistence type="inferred from homology"/>
<dbReference type="InterPro" id="IPR000568">
    <property type="entry name" value="ATP_synth_F0_asu"/>
</dbReference>
<dbReference type="PANTHER" id="PTHR42823:SF3">
    <property type="entry name" value="ATP SYNTHASE SUBUNIT A, CHLOROPLASTIC"/>
    <property type="match status" value="1"/>
</dbReference>
<evidence type="ECO:0000256" key="5">
    <source>
        <dbReference type="ARBA" id="ARBA00022692"/>
    </source>
</evidence>
<keyword evidence="10 11" id="KW-0066">ATP synthesis</keyword>
<feature type="transmembrane region" description="Helical" evidence="11">
    <location>
        <begin position="136"/>
        <end position="153"/>
    </location>
</feature>
<dbReference type="InterPro" id="IPR023011">
    <property type="entry name" value="ATP_synth_F0_asu_AS"/>
</dbReference>
<dbReference type="CDD" id="cd00310">
    <property type="entry name" value="ATP-synt_Fo_a_6"/>
    <property type="match status" value="1"/>
</dbReference>
<sequence>MELHTGTHDVVHMWGMAFNMDTIYMTWVVFAIIIVVAFFATRQVNMVPSGVQNVVEFILEAIGSQLKGPLGKHFSKVSSLLFTFFVFILVSNELGLIPSPHILTSPTNDLNTTLGLALASSVSIWVIGAKMKGPSYFKHFFQPFAVFVIFHIMEEISKPVTLSFRLFGNIVAGEIVLELLNGLAPYLTPIIWLVFSLFVGVIQAFVFTILVTSYLGMAINDEEH</sequence>
<keyword evidence="6 11" id="KW-0375">Hydrogen ion transport</keyword>
<evidence type="ECO:0000256" key="12">
    <source>
        <dbReference type="RuleBase" id="RU000483"/>
    </source>
</evidence>
<gene>
    <name evidence="11 13" type="primary">atpB</name>
    <name evidence="13" type="ORF">VRLFYP33_00293</name>
</gene>
<dbReference type="InterPro" id="IPR045082">
    <property type="entry name" value="ATP_syn_F0_a_bact/chloroplast"/>
</dbReference>
<dbReference type="EMBL" id="CACRUX010000002">
    <property type="protein sequence ID" value="VYT67685.1"/>
    <property type="molecule type" value="Genomic_DNA"/>
</dbReference>
<dbReference type="GO" id="GO:0042777">
    <property type="term" value="P:proton motive force-driven plasma membrane ATP synthesis"/>
    <property type="evidence" value="ECO:0007669"/>
    <property type="project" value="TreeGrafter"/>
</dbReference>
<keyword evidence="4 11" id="KW-0138">CF(0)</keyword>
<dbReference type="GO" id="GO:0045259">
    <property type="term" value="C:proton-transporting ATP synthase complex"/>
    <property type="evidence" value="ECO:0007669"/>
    <property type="project" value="UniProtKB-KW"/>
</dbReference>
<evidence type="ECO:0000256" key="7">
    <source>
        <dbReference type="ARBA" id="ARBA00022989"/>
    </source>
</evidence>
<dbReference type="PROSITE" id="PS00449">
    <property type="entry name" value="ATPASE_A"/>
    <property type="match status" value="1"/>
</dbReference>
<evidence type="ECO:0000256" key="1">
    <source>
        <dbReference type="ARBA" id="ARBA00004141"/>
    </source>
</evidence>
<keyword evidence="7 11" id="KW-1133">Transmembrane helix</keyword>
<evidence type="ECO:0000256" key="9">
    <source>
        <dbReference type="ARBA" id="ARBA00023136"/>
    </source>
</evidence>
<dbReference type="GeneID" id="91963981"/>
<organism evidence="13">
    <name type="scientific">Veillonella ratti</name>
    <dbReference type="NCBI Taxonomy" id="103892"/>
    <lineage>
        <taxon>Bacteria</taxon>
        <taxon>Bacillati</taxon>
        <taxon>Bacillota</taxon>
        <taxon>Negativicutes</taxon>
        <taxon>Veillonellales</taxon>
        <taxon>Veillonellaceae</taxon>
        <taxon>Veillonella</taxon>
    </lineage>
</organism>
<evidence type="ECO:0000256" key="6">
    <source>
        <dbReference type="ARBA" id="ARBA00022781"/>
    </source>
</evidence>
<dbReference type="NCBIfam" id="TIGR01131">
    <property type="entry name" value="ATP_synt_6_or_A"/>
    <property type="match status" value="1"/>
</dbReference>
<keyword evidence="3 11" id="KW-0813">Transport</keyword>
<dbReference type="OrthoDB" id="9789241at2"/>
<comment type="similarity">
    <text evidence="2 11 12">Belongs to the ATPase A chain family.</text>
</comment>
<dbReference type="GO" id="GO:0046933">
    <property type="term" value="F:proton-transporting ATP synthase activity, rotational mechanism"/>
    <property type="evidence" value="ECO:0007669"/>
    <property type="project" value="UniProtKB-UniRule"/>
</dbReference>
<dbReference type="PRINTS" id="PR00123">
    <property type="entry name" value="ATPASEA"/>
</dbReference>
<feature type="transmembrane region" description="Helical" evidence="11">
    <location>
        <begin position="22"/>
        <end position="40"/>
    </location>
</feature>
<keyword evidence="8 11" id="KW-0406">Ion transport</keyword>
<keyword evidence="9 11" id="KW-0472">Membrane</keyword>
<dbReference type="RefSeq" id="WP_127058710.1">
    <property type="nucleotide sequence ID" value="NZ_CACRUX010000002.1"/>
</dbReference>